<dbReference type="Pfam" id="PF01522">
    <property type="entry name" value="Polysacc_deac_1"/>
    <property type="match status" value="1"/>
</dbReference>
<dbReference type="KEGG" id="cnan:A2G96_25200"/>
<reference evidence="2 3" key="1">
    <citation type="submission" date="2016-03" db="EMBL/GenBank/DDBJ databases">
        <title>Complete genome sequence of a novel chlorpyrifos degrading bacterium, Cupriavidus nantongensis sp. X1.</title>
        <authorList>
            <person name="Fang L."/>
        </authorList>
    </citation>
    <scope>NUCLEOTIDE SEQUENCE [LARGE SCALE GENOMIC DNA]</scope>
    <source>
        <strain evidence="2 3">X1</strain>
    </source>
</reference>
<dbReference type="CDD" id="cd10917">
    <property type="entry name" value="CE4_NodB_like_6s_7s"/>
    <property type="match status" value="1"/>
</dbReference>
<sequence length="285" mass="30260">MKPLSAPGAPDVTLPGRLPSRPWRPTPLLYGAAAVHVGAVGAMLAYPQGLGWGLAGIGASHVAMCAAGLWPRSTWLGPNLLRLPPSAEGCVALTFDDGPNPDLTPRVLDLLDRHGASATFFCIGERAAAHPELVREIVRRGHAVENHSMYHRLNFSTFGPGRMQRDIAAAQQVLTELTGQAPRFFRAPAGLRNPFLEPVLCRLGLHLAAWTRRGFDTLDGNHAARVARRLAGRLAGRDILLLHDGNPGLDAAGHPHCATVLPGLLAAIDRAGLRCVTLRAAVPPG</sequence>
<dbReference type="InterPro" id="IPR050248">
    <property type="entry name" value="Polysacc_deacetylase_ArnD"/>
</dbReference>
<dbReference type="Proteomes" id="UP000075238">
    <property type="component" value="Chromosome 2"/>
</dbReference>
<dbReference type="Gene3D" id="3.20.20.370">
    <property type="entry name" value="Glycoside hydrolase/deacetylase"/>
    <property type="match status" value="1"/>
</dbReference>
<dbReference type="GO" id="GO:0005975">
    <property type="term" value="P:carbohydrate metabolic process"/>
    <property type="evidence" value="ECO:0007669"/>
    <property type="project" value="InterPro"/>
</dbReference>
<dbReference type="GO" id="GO:0016810">
    <property type="term" value="F:hydrolase activity, acting on carbon-nitrogen (but not peptide) bonds"/>
    <property type="evidence" value="ECO:0007669"/>
    <property type="project" value="InterPro"/>
</dbReference>
<dbReference type="SUPFAM" id="SSF88713">
    <property type="entry name" value="Glycoside hydrolase/deacetylase"/>
    <property type="match status" value="1"/>
</dbReference>
<gene>
    <name evidence="2" type="ORF">A2G96_25200</name>
</gene>
<evidence type="ECO:0000313" key="2">
    <source>
        <dbReference type="EMBL" id="AMR81108.1"/>
    </source>
</evidence>
<dbReference type="STRING" id="1796606.A2G96_25200"/>
<feature type="domain" description="NodB homology" evidence="1">
    <location>
        <begin position="89"/>
        <end position="276"/>
    </location>
</feature>
<accession>A0A142JSP6</accession>
<dbReference type="RefSeq" id="WP_062802923.1">
    <property type="nucleotide sequence ID" value="NZ_CP014845.1"/>
</dbReference>
<protein>
    <submittedName>
        <fullName evidence="2">Polysaccharide deacetylase</fullName>
    </submittedName>
</protein>
<dbReference type="EMBL" id="CP014845">
    <property type="protein sequence ID" value="AMR81108.1"/>
    <property type="molecule type" value="Genomic_DNA"/>
</dbReference>
<dbReference type="AlphaFoldDB" id="A0A142JSP6"/>
<name>A0A142JSP6_9BURK</name>
<organism evidence="2 3">
    <name type="scientific">Cupriavidus nantongensis</name>
    <dbReference type="NCBI Taxonomy" id="1796606"/>
    <lineage>
        <taxon>Bacteria</taxon>
        <taxon>Pseudomonadati</taxon>
        <taxon>Pseudomonadota</taxon>
        <taxon>Betaproteobacteria</taxon>
        <taxon>Burkholderiales</taxon>
        <taxon>Burkholderiaceae</taxon>
        <taxon>Cupriavidus</taxon>
    </lineage>
</organism>
<dbReference type="PROSITE" id="PS51677">
    <property type="entry name" value="NODB"/>
    <property type="match status" value="1"/>
</dbReference>
<evidence type="ECO:0000313" key="3">
    <source>
        <dbReference type="Proteomes" id="UP000075238"/>
    </source>
</evidence>
<dbReference type="OrthoDB" id="276604at2"/>
<dbReference type="InterPro" id="IPR002509">
    <property type="entry name" value="NODB_dom"/>
</dbReference>
<keyword evidence="3" id="KW-1185">Reference proteome</keyword>
<dbReference type="PANTHER" id="PTHR10587">
    <property type="entry name" value="GLYCOSYL TRANSFERASE-RELATED"/>
    <property type="match status" value="1"/>
</dbReference>
<evidence type="ECO:0000259" key="1">
    <source>
        <dbReference type="PROSITE" id="PS51677"/>
    </source>
</evidence>
<proteinExistence type="predicted"/>
<dbReference type="PANTHER" id="PTHR10587:SF137">
    <property type="entry name" value="4-DEOXY-4-FORMAMIDO-L-ARABINOSE-PHOSPHOUNDECAPRENOL DEFORMYLASE ARND-RELATED"/>
    <property type="match status" value="1"/>
</dbReference>
<dbReference type="InterPro" id="IPR011330">
    <property type="entry name" value="Glyco_hydro/deAcase_b/a-brl"/>
</dbReference>